<name>A0ABV7TQG4_9NEIS</name>
<dbReference type="SUPFAM" id="SSF52096">
    <property type="entry name" value="ClpP/crotonase"/>
    <property type="match status" value="1"/>
</dbReference>
<dbReference type="InterPro" id="IPR029045">
    <property type="entry name" value="ClpP/crotonase-like_dom_sf"/>
</dbReference>
<sequence length="262" mass="28791">MSARHLIASLLAVLSSAVLAEDAARASLSADGQTLQYEGLLALPAIQQLEQLYLQAAEKPRELLINSPGGDSRLGMLLGYLVHGWGLDIRVREQCASSCANYVFPAGRNKYLEDGSMLLWHGGALQPDWQAIIRAKWPRNPGMQQAARDDIALWQQQEQAFYNTIGVSQLITVCGQHEQWRKAVPQSQGFDYSPQDMARFGIRGLQLPPGGWQPHRRWNSPGFFRAAWCDTPPPPTDEILCGCKFDDEQPAAAGATPSPASP</sequence>
<dbReference type="Proteomes" id="UP001595636">
    <property type="component" value="Unassembled WGS sequence"/>
</dbReference>
<proteinExistence type="predicted"/>
<organism evidence="2 3">
    <name type="scientific">Vogesella amnigena</name>
    <dbReference type="NCBI Taxonomy" id="1507449"/>
    <lineage>
        <taxon>Bacteria</taxon>
        <taxon>Pseudomonadati</taxon>
        <taxon>Pseudomonadota</taxon>
        <taxon>Betaproteobacteria</taxon>
        <taxon>Neisseriales</taxon>
        <taxon>Chromobacteriaceae</taxon>
        <taxon>Vogesella</taxon>
    </lineage>
</organism>
<dbReference type="RefSeq" id="WP_390275977.1">
    <property type="nucleotide sequence ID" value="NZ_JBHRYH010000001.1"/>
</dbReference>
<evidence type="ECO:0000313" key="3">
    <source>
        <dbReference type="Proteomes" id="UP001595636"/>
    </source>
</evidence>
<reference evidence="3" key="1">
    <citation type="journal article" date="2019" name="Int. J. Syst. Evol. Microbiol.">
        <title>The Global Catalogue of Microorganisms (GCM) 10K type strain sequencing project: providing services to taxonomists for standard genome sequencing and annotation.</title>
        <authorList>
            <consortium name="The Broad Institute Genomics Platform"/>
            <consortium name="The Broad Institute Genome Sequencing Center for Infectious Disease"/>
            <person name="Wu L."/>
            <person name="Ma J."/>
        </authorList>
    </citation>
    <scope>NUCLEOTIDE SEQUENCE [LARGE SCALE GENOMIC DNA]</scope>
    <source>
        <strain evidence="3">KCTC 42195</strain>
    </source>
</reference>
<keyword evidence="1" id="KW-0732">Signal</keyword>
<gene>
    <name evidence="2" type="ORF">ACFOKJ_00265</name>
</gene>
<protein>
    <recommendedName>
        <fullName evidence="4">Lipoprotein</fullName>
    </recommendedName>
</protein>
<evidence type="ECO:0000313" key="2">
    <source>
        <dbReference type="EMBL" id="MFC3624578.1"/>
    </source>
</evidence>
<evidence type="ECO:0000256" key="1">
    <source>
        <dbReference type="SAM" id="SignalP"/>
    </source>
</evidence>
<keyword evidence="3" id="KW-1185">Reference proteome</keyword>
<feature type="chain" id="PRO_5047224451" description="Lipoprotein" evidence="1">
    <location>
        <begin position="21"/>
        <end position="262"/>
    </location>
</feature>
<evidence type="ECO:0008006" key="4">
    <source>
        <dbReference type="Google" id="ProtNLM"/>
    </source>
</evidence>
<comment type="caution">
    <text evidence="2">The sequence shown here is derived from an EMBL/GenBank/DDBJ whole genome shotgun (WGS) entry which is preliminary data.</text>
</comment>
<dbReference type="EMBL" id="JBHRYH010000001">
    <property type="protein sequence ID" value="MFC3624578.1"/>
    <property type="molecule type" value="Genomic_DNA"/>
</dbReference>
<feature type="signal peptide" evidence="1">
    <location>
        <begin position="1"/>
        <end position="20"/>
    </location>
</feature>
<accession>A0ABV7TQG4</accession>